<evidence type="ECO:0000256" key="3">
    <source>
        <dbReference type="ARBA" id="ARBA00022448"/>
    </source>
</evidence>
<dbReference type="AlphaFoldDB" id="A0A0R1LVB6"/>
<keyword evidence="5" id="KW-0571">Peptide transport</keyword>
<dbReference type="Proteomes" id="UP000051160">
    <property type="component" value="Unassembled WGS sequence"/>
</dbReference>
<feature type="domain" description="Solute-binding protein family 5" evidence="6">
    <location>
        <begin position="45"/>
        <end position="434"/>
    </location>
</feature>
<keyword evidence="4" id="KW-0732">Signal</keyword>
<sequence length="517" mass="57941">MSQNQTVTITEQSPLSTVDISKVASFTKLRSSTEGLFRLGKNSHVNAGLAKSYTVSKNAKVYTFNLRQNARWSDGEPITASDFVYSWQRSVAPKTRSVNAGLFTGIKNATQVRKGTLPVSKLGVKALSKHRLQVTLSHPIVYFETLLAYPLFAPQHKAMVDRYGNRYGMSADTQLYSGPFKLVHWKADSKTRTLVPNPYYWDKAHVYLKRLTITTQKSPAASLKAFNAGKIAETQLIGAQIPANEDRTDYVVRPFSLMRDINYNFNTANKSAKQLINNRNARLAISHAIDRKLLINTALQNASLPPKGFVTVGLSKNNLTHSDFADQQRGTSYVKGNPSVAKQEWQLACNQLKQSRFTLTLTIPNDLVSLKVGTNIKQQLMKRLNGLTINLNTIPSKQLTKQATQGHYELLLSGWGADYPDPLTFLQIMTDNSRHNYGHWQNQTYNELVDQISDSQNGNAQTRWEQMLTAEKLLMTQQAITPLYQQADSYLTDAKLNGVVHNISGVVNDYKSAYMVK</sequence>
<keyword evidence="7" id="KW-0449">Lipoprotein</keyword>
<evidence type="ECO:0000313" key="8">
    <source>
        <dbReference type="Proteomes" id="UP000051160"/>
    </source>
</evidence>
<gene>
    <name evidence="7" type="ORF">FD04_GL001731</name>
</gene>
<protein>
    <submittedName>
        <fullName evidence="7">Lipoprotein, peptide binding protein OppA-like protein</fullName>
    </submittedName>
</protein>
<evidence type="ECO:0000256" key="1">
    <source>
        <dbReference type="ARBA" id="ARBA00004196"/>
    </source>
</evidence>
<dbReference type="InterPro" id="IPR039424">
    <property type="entry name" value="SBP_5"/>
</dbReference>
<dbReference type="PATRIC" id="fig|1423776.4.peg.1756"/>
<dbReference type="STRING" id="1423776.FD04_GL001731"/>
<keyword evidence="8" id="KW-1185">Reference proteome</keyword>
<dbReference type="GO" id="GO:0043190">
    <property type="term" value="C:ATP-binding cassette (ABC) transporter complex"/>
    <property type="evidence" value="ECO:0007669"/>
    <property type="project" value="InterPro"/>
</dbReference>
<dbReference type="InterPro" id="IPR000914">
    <property type="entry name" value="SBP_5_dom"/>
</dbReference>
<dbReference type="Gene3D" id="3.40.190.10">
    <property type="entry name" value="Periplasmic binding protein-like II"/>
    <property type="match status" value="1"/>
</dbReference>
<proteinExistence type="inferred from homology"/>
<evidence type="ECO:0000256" key="4">
    <source>
        <dbReference type="ARBA" id="ARBA00022729"/>
    </source>
</evidence>
<keyword evidence="3" id="KW-0813">Transport</keyword>
<accession>A0A0R1LVB6</accession>
<comment type="similarity">
    <text evidence="2">Belongs to the bacterial solute-binding protein 5 family.</text>
</comment>
<evidence type="ECO:0000256" key="2">
    <source>
        <dbReference type="ARBA" id="ARBA00005695"/>
    </source>
</evidence>
<dbReference type="PANTHER" id="PTHR30290:SF10">
    <property type="entry name" value="PERIPLASMIC OLIGOPEPTIDE-BINDING PROTEIN-RELATED"/>
    <property type="match status" value="1"/>
</dbReference>
<dbReference type="Pfam" id="PF00496">
    <property type="entry name" value="SBP_bac_5"/>
    <property type="match status" value="1"/>
</dbReference>
<dbReference type="InterPro" id="IPR030678">
    <property type="entry name" value="Peptide/Ni-bd"/>
</dbReference>
<dbReference type="CDD" id="cd08504">
    <property type="entry name" value="PBP2_OppA"/>
    <property type="match status" value="1"/>
</dbReference>
<dbReference type="PANTHER" id="PTHR30290">
    <property type="entry name" value="PERIPLASMIC BINDING COMPONENT OF ABC TRANSPORTER"/>
    <property type="match status" value="1"/>
</dbReference>
<dbReference type="GO" id="GO:0042597">
    <property type="term" value="C:periplasmic space"/>
    <property type="evidence" value="ECO:0007669"/>
    <property type="project" value="UniProtKB-ARBA"/>
</dbReference>
<dbReference type="GO" id="GO:0030313">
    <property type="term" value="C:cell envelope"/>
    <property type="evidence" value="ECO:0007669"/>
    <property type="project" value="UniProtKB-SubCell"/>
</dbReference>
<organism evidence="7 8">
    <name type="scientific">Secundilactobacillus odoratitofui DSM 19909 = JCM 15043</name>
    <dbReference type="NCBI Taxonomy" id="1423776"/>
    <lineage>
        <taxon>Bacteria</taxon>
        <taxon>Bacillati</taxon>
        <taxon>Bacillota</taxon>
        <taxon>Bacilli</taxon>
        <taxon>Lactobacillales</taxon>
        <taxon>Lactobacillaceae</taxon>
        <taxon>Secundilactobacillus</taxon>
    </lineage>
</organism>
<evidence type="ECO:0000313" key="7">
    <source>
        <dbReference type="EMBL" id="KRK96881.1"/>
    </source>
</evidence>
<dbReference type="SUPFAM" id="SSF53850">
    <property type="entry name" value="Periplasmic binding protein-like II"/>
    <property type="match status" value="1"/>
</dbReference>
<dbReference type="Gene3D" id="3.10.105.10">
    <property type="entry name" value="Dipeptide-binding Protein, Domain 3"/>
    <property type="match status" value="1"/>
</dbReference>
<dbReference type="PIRSF" id="PIRSF002741">
    <property type="entry name" value="MppA"/>
    <property type="match status" value="1"/>
</dbReference>
<evidence type="ECO:0000256" key="5">
    <source>
        <dbReference type="ARBA" id="ARBA00022856"/>
    </source>
</evidence>
<dbReference type="GO" id="GO:1904680">
    <property type="term" value="F:peptide transmembrane transporter activity"/>
    <property type="evidence" value="ECO:0007669"/>
    <property type="project" value="TreeGrafter"/>
</dbReference>
<dbReference type="GO" id="GO:0015833">
    <property type="term" value="P:peptide transport"/>
    <property type="evidence" value="ECO:0007669"/>
    <property type="project" value="UniProtKB-KW"/>
</dbReference>
<comment type="subcellular location">
    <subcellularLocation>
        <location evidence="1">Cell envelope</location>
    </subcellularLocation>
</comment>
<evidence type="ECO:0000259" key="6">
    <source>
        <dbReference type="Pfam" id="PF00496"/>
    </source>
</evidence>
<keyword evidence="5" id="KW-0653">Protein transport</keyword>
<name>A0A0R1LVB6_9LACO</name>
<reference evidence="7 8" key="1">
    <citation type="journal article" date="2015" name="Genome Announc.">
        <title>Expanding the biotechnology potential of lactobacilli through comparative genomics of 213 strains and associated genera.</title>
        <authorList>
            <person name="Sun Z."/>
            <person name="Harris H.M."/>
            <person name="McCann A."/>
            <person name="Guo C."/>
            <person name="Argimon S."/>
            <person name="Zhang W."/>
            <person name="Yang X."/>
            <person name="Jeffery I.B."/>
            <person name="Cooney J.C."/>
            <person name="Kagawa T.F."/>
            <person name="Liu W."/>
            <person name="Song Y."/>
            <person name="Salvetti E."/>
            <person name="Wrobel A."/>
            <person name="Rasinkangas P."/>
            <person name="Parkhill J."/>
            <person name="Rea M.C."/>
            <person name="O'Sullivan O."/>
            <person name="Ritari J."/>
            <person name="Douillard F.P."/>
            <person name="Paul Ross R."/>
            <person name="Yang R."/>
            <person name="Briner A.E."/>
            <person name="Felis G.E."/>
            <person name="de Vos W.M."/>
            <person name="Barrangou R."/>
            <person name="Klaenhammer T.R."/>
            <person name="Caufield P.W."/>
            <person name="Cui Y."/>
            <person name="Zhang H."/>
            <person name="O'Toole P.W."/>
        </authorList>
    </citation>
    <scope>NUCLEOTIDE SEQUENCE [LARGE SCALE GENOMIC DNA]</scope>
    <source>
        <strain evidence="7 8">DSM 19909</strain>
    </source>
</reference>
<dbReference type="EMBL" id="AZEE01000030">
    <property type="protein sequence ID" value="KRK96881.1"/>
    <property type="molecule type" value="Genomic_DNA"/>
</dbReference>
<comment type="caution">
    <text evidence="7">The sequence shown here is derived from an EMBL/GenBank/DDBJ whole genome shotgun (WGS) entry which is preliminary data.</text>
</comment>
<dbReference type="FunFam" id="3.90.76.10:FF:000001">
    <property type="entry name" value="Oligopeptide ABC transporter substrate-binding protein"/>
    <property type="match status" value="1"/>
</dbReference>
<dbReference type="Gene3D" id="3.90.76.10">
    <property type="entry name" value="Dipeptide-binding Protein, Domain 1"/>
    <property type="match status" value="1"/>
</dbReference>